<dbReference type="GO" id="GO:0071875">
    <property type="term" value="P:adrenergic receptor signaling pathway"/>
    <property type="evidence" value="ECO:0007669"/>
    <property type="project" value="UniProtKB-ARBA"/>
</dbReference>
<accession>A0A9Q0DZB3</accession>
<dbReference type="AlphaFoldDB" id="A0A9Q0DZB3"/>
<evidence type="ECO:0000313" key="13">
    <source>
        <dbReference type="Proteomes" id="UP001148018"/>
    </source>
</evidence>
<dbReference type="InterPro" id="IPR000276">
    <property type="entry name" value="GPCR_Rhodpsn"/>
</dbReference>
<keyword evidence="5" id="KW-0297">G-protein coupled receptor</keyword>
<keyword evidence="7" id="KW-0675">Receptor</keyword>
<feature type="region of interest" description="Disordered" evidence="9">
    <location>
        <begin position="462"/>
        <end position="566"/>
    </location>
</feature>
<dbReference type="OrthoDB" id="2105199at2759"/>
<feature type="transmembrane region" description="Helical" evidence="10">
    <location>
        <begin position="187"/>
        <end position="210"/>
    </location>
</feature>
<dbReference type="PRINTS" id="PR00237">
    <property type="entry name" value="GPCRRHODOPSN"/>
</dbReference>
<feature type="region of interest" description="Disordered" evidence="9">
    <location>
        <begin position="279"/>
        <end position="332"/>
    </location>
</feature>
<feature type="transmembrane region" description="Helical" evidence="10">
    <location>
        <begin position="63"/>
        <end position="89"/>
    </location>
</feature>
<evidence type="ECO:0000256" key="7">
    <source>
        <dbReference type="ARBA" id="ARBA00023170"/>
    </source>
</evidence>
<dbReference type="Gene3D" id="1.20.1070.10">
    <property type="entry name" value="Rhodopsin 7-helix transmembrane proteins"/>
    <property type="match status" value="2"/>
</dbReference>
<evidence type="ECO:0000256" key="2">
    <source>
        <dbReference type="ARBA" id="ARBA00022475"/>
    </source>
</evidence>
<reference evidence="12" key="1">
    <citation type="submission" date="2022-07" db="EMBL/GenBank/DDBJ databases">
        <title>Chromosome-level genome of Muraenolepis orangiensis.</title>
        <authorList>
            <person name="Kim J."/>
        </authorList>
    </citation>
    <scope>NUCLEOTIDE SEQUENCE</scope>
    <source>
        <strain evidence="12">KU_S4_2022</strain>
        <tissue evidence="12">Muscle</tissue>
    </source>
</reference>
<keyword evidence="2" id="KW-1003">Cell membrane</keyword>
<dbReference type="Gene3D" id="1.20.1480.30">
    <property type="entry name" value="Designed four-helix bundle protein"/>
    <property type="match status" value="1"/>
</dbReference>
<keyword evidence="6 10" id="KW-0472">Membrane</keyword>
<evidence type="ECO:0000256" key="4">
    <source>
        <dbReference type="ARBA" id="ARBA00022989"/>
    </source>
</evidence>
<evidence type="ECO:0000256" key="1">
    <source>
        <dbReference type="ARBA" id="ARBA00004651"/>
    </source>
</evidence>
<dbReference type="PROSITE" id="PS50262">
    <property type="entry name" value="G_PROTEIN_RECEP_F1_2"/>
    <property type="match status" value="1"/>
</dbReference>
<proteinExistence type="predicted"/>
<dbReference type="InterPro" id="IPR017452">
    <property type="entry name" value="GPCR_Rhodpsn_7TM"/>
</dbReference>
<evidence type="ECO:0000256" key="9">
    <source>
        <dbReference type="SAM" id="MobiDB-lite"/>
    </source>
</evidence>
<evidence type="ECO:0000313" key="12">
    <source>
        <dbReference type="EMBL" id="KAJ3597179.1"/>
    </source>
</evidence>
<feature type="transmembrane region" description="Helical" evidence="10">
    <location>
        <begin position="142"/>
        <end position="164"/>
    </location>
</feature>
<feature type="transmembrane region" description="Helical" evidence="10">
    <location>
        <begin position="747"/>
        <end position="767"/>
    </location>
</feature>
<feature type="transmembrane region" description="Helical" evidence="10">
    <location>
        <begin position="101"/>
        <end position="121"/>
    </location>
</feature>
<evidence type="ECO:0000256" key="10">
    <source>
        <dbReference type="SAM" id="Phobius"/>
    </source>
</evidence>
<dbReference type="EMBL" id="JANIIK010000110">
    <property type="protein sequence ID" value="KAJ3597179.1"/>
    <property type="molecule type" value="Genomic_DNA"/>
</dbReference>
<keyword evidence="13" id="KW-1185">Reference proteome</keyword>
<evidence type="ECO:0000256" key="6">
    <source>
        <dbReference type="ARBA" id="ARBA00023136"/>
    </source>
</evidence>
<feature type="domain" description="G-protein coupled receptors family 1 profile" evidence="11">
    <location>
        <begin position="42"/>
        <end position="764"/>
    </location>
</feature>
<keyword evidence="4 10" id="KW-1133">Transmembrane helix</keyword>
<dbReference type="Pfam" id="PF00001">
    <property type="entry name" value="7tm_1"/>
    <property type="match status" value="2"/>
</dbReference>
<dbReference type="GO" id="GO:0005886">
    <property type="term" value="C:plasma membrane"/>
    <property type="evidence" value="ECO:0007669"/>
    <property type="project" value="UniProtKB-SubCell"/>
</dbReference>
<dbReference type="SUPFAM" id="SSF81321">
    <property type="entry name" value="Family A G protein-coupled receptor-like"/>
    <property type="match status" value="1"/>
</dbReference>
<feature type="transmembrane region" description="Helical" evidence="10">
    <location>
        <begin position="707"/>
        <end position="727"/>
    </location>
</feature>
<dbReference type="PANTHER" id="PTHR24248">
    <property type="entry name" value="ADRENERGIC RECEPTOR-RELATED G-PROTEIN COUPLED RECEPTOR"/>
    <property type="match status" value="1"/>
</dbReference>
<gene>
    <name evidence="12" type="ORF">NHX12_003579</name>
</gene>
<dbReference type="CDD" id="cd00637">
    <property type="entry name" value="7tm_classA_rhodopsin-like"/>
    <property type="match status" value="1"/>
</dbReference>
<evidence type="ECO:0000256" key="3">
    <source>
        <dbReference type="ARBA" id="ARBA00022692"/>
    </source>
</evidence>
<organism evidence="12 13">
    <name type="scientific">Muraenolepis orangiensis</name>
    <name type="common">Patagonian moray cod</name>
    <dbReference type="NCBI Taxonomy" id="630683"/>
    <lineage>
        <taxon>Eukaryota</taxon>
        <taxon>Metazoa</taxon>
        <taxon>Chordata</taxon>
        <taxon>Craniata</taxon>
        <taxon>Vertebrata</taxon>
        <taxon>Euteleostomi</taxon>
        <taxon>Actinopterygii</taxon>
        <taxon>Neopterygii</taxon>
        <taxon>Teleostei</taxon>
        <taxon>Neoteleostei</taxon>
        <taxon>Acanthomorphata</taxon>
        <taxon>Zeiogadaria</taxon>
        <taxon>Gadariae</taxon>
        <taxon>Gadiformes</taxon>
        <taxon>Muraenolepidoidei</taxon>
        <taxon>Muraenolepididae</taxon>
        <taxon>Muraenolepis</taxon>
    </lineage>
</organism>
<evidence type="ECO:0000256" key="8">
    <source>
        <dbReference type="ARBA" id="ARBA00023224"/>
    </source>
</evidence>
<keyword evidence="8" id="KW-0807">Transducer</keyword>
<name>A0A9Q0DZB3_9TELE</name>
<protein>
    <recommendedName>
        <fullName evidence="11">G-protein coupled receptors family 1 profile domain-containing protein</fullName>
    </recommendedName>
</protein>
<feature type="compositionally biased region" description="Basic and acidic residues" evidence="9">
    <location>
        <begin position="307"/>
        <end position="316"/>
    </location>
</feature>
<comment type="subcellular location">
    <subcellularLocation>
        <location evidence="1">Cell membrane</location>
        <topology evidence="1">Multi-pass membrane protein</topology>
    </subcellularLocation>
</comment>
<dbReference type="GO" id="GO:0004930">
    <property type="term" value="F:G protein-coupled receptor activity"/>
    <property type="evidence" value="ECO:0007669"/>
    <property type="project" value="UniProtKB-KW"/>
</dbReference>
<feature type="region of interest" description="Disordered" evidence="9">
    <location>
        <begin position="233"/>
        <end position="261"/>
    </location>
</feature>
<keyword evidence="3 10" id="KW-0812">Transmembrane</keyword>
<comment type="caution">
    <text evidence="12">The sequence shown here is derived from an EMBL/GenBank/DDBJ whole genome shotgun (WGS) entry which is preliminary data.</text>
</comment>
<evidence type="ECO:0000256" key="5">
    <source>
        <dbReference type="ARBA" id="ARBA00023040"/>
    </source>
</evidence>
<feature type="transmembrane region" description="Helical" evidence="10">
    <location>
        <begin position="22"/>
        <end position="51"/>
    </location>
</feature>
<sequence length="789" mass="86004">MRSDFARGPGNESTAWQKYVDITFLAANCIILLSTSLVGIGANVFVTWAVYHQKTLQTWNNALLVNLAVVDLLRCAVDCPIILAIVLTVHQRGRADGTVCIVQMASFSFSCCIQLVTLACISAERYQAIAFPFKIAERKKRIITFIPLTWAFGILVAAFCVAFVKDSPVYVKCHGSRFEATYHYDTFGLYVLIPLWTACFALITGFYARIFSIVTAHSRKIFDKGVNLPSKEAKKEKVAEAKKAEETPEGSADKKQAAGDSVAQVEKVELSKLNVEDSVAAPQKAPETVTVLKAPHHDETVAQPTTDTDKPPDENLQKQPKPPALKDGKNTPKVQVLEVVSSKMEVVSPKMEVVSPKIEMVSPKMEVVSPKMEVMSPKMEVLSSKMEVVSPKMEMVSPKMEVVSPKMEMVSPKMEVVSPKMEVVSPKMEMVSPKMEVVSPKMEVVSPKMEVVSSKMEVVSSEMEKKTTARPVIQVQAQLPNKDTEAHQDRDKAPGKGRDKSPIQGSKSPALMTVALEEPVPSCPSHEPGGSDEPSVQPLLTEPGKDTDKAVPVAALAAPNTGDNQELSVASVARKPAPDAGDNQDLCVVSVSRKPAPDEGDNQDLCVVSVSRKPAPDTGDNQDLCVVSVSRKPAPDEGDNQDLCVVSVSRKPAPDEGDNQDLCVVSVARKPAPDEGGAGDGAVCMMPSRGNKDRGNKKKESKLAKRSGYIILTFLLFWLPLITTIVANVLLFPSSQSETKIIQDVEILFISIACMTSLTNPIIYAAVNPQFKTEFYRLRNKVKSLWKKR</sequence>
<feature type="compositionally biased region" description="Basic and acidic residues" evidence="9">
    <location>
        <begin position="482"/>
        <end position="501"/>
    </location>
</feature>
<evidence type="ECO:0000259" key="11">
    <source>
        <dbReference type="PROSITE" id="PS50262"/>
    </source>
</evidence>
<dbReference type="Proteomes" id="UP001148018">
    <property type="component" value="Unassembled WGS sequence"/>
</dbReference>
<feature type="compositionally biased region" description="Basic and acidic residues" evidence="9">
    <location>
        <begin position="233"/>
        <end position="257"/>
    </location>
</feature>
<feature type="region of interest" description="Disordered" evidence="9">
    <location>
        <begin position="674"/>
        <end position="699"/>
    </location>
</feature>